<dbReference type="EMBL" id="JAAPAO010000568">
    <property type="protein sequence ID" value="KAF4656954.1"/>
    <property type="molecule type" value="Genomic_DNA"/>
</dbReference>
<comment type="similarity">
    <text evidence="1 3">Belongs to the type-B carboxylesterase/lipase family.</text>
</comment>
<sequence>MALTVMLFSGCGSNPGPTGTTTSPASTSTLPPSSSPPTQAPPSGTVLTQNGPVEGIVHRKSLMAAQPRPRDVAAFYGIPFAAPPVGDLRFRPPQPLNETWSEPRLMNETGFSCADREDCLYLDLFAPNDATNSNASLPVFLWVHGGGFAFGVPENGTALASVHNIIVVSIRYRLGHFGFFASPASLSQEGTTGNWGTLDQQFAMKWVQANIAAFGGDPDKVTLAGQSAGAFSVMWHLVAPGSAGLFHRAIMESGTAETPIFFQSPNDSYSYHSWVATRLCGCNSSDDLECLRKVNASALRLSGQWSTNGTLRATLGPPWASILFPIHPVGPVIDASTLPGVPLALVQKGDFNKVPLIVGGNKDEGTAYAWYLPGYIQGAPPSPTADFFNRSLEYAFQNRSLAKEVASLYPLEAFEQRFPLEPYFSRAARMMRDKIFYCPNYDLAKAFHDWNIPAFLYSWNVDDLFGAFGGVNFIQGSNVTAKQMGFFHSAEIPFVFKKFTDKPPSSLGPEIAFGHPPRTPHDAFHNLSDFVTCMWSNFMSSGRPFTDERSCLMDGITKVDWPPFNDELNYLHIGFEPQLSSIFDAQEYPNDDFTTLERCDILRQHRILFRDGRIAVFGLEGYVPPVV</sequence>
<name>A0A7J6LCI9_PERCH</name>
<dbReference type="InterPro" id="IPR019819">
    <property type="entry name" value="Carboxylesterase_B_CS"/>
</dbReference>
<dbReference type="GO" id="GO:0016787">
    <property type="term" value="F:hydrolase activity"/>
    <property type="evidence" value="ECO:0007669"/>
    <property type="project" value="UniProtKB-KW"/>
</dbReference>
<dbReference type="Proteomes" id="UP000591131">
    <property type="component" value="Unassembled WGS sequence"/>
</dbReference>
<evidence type="ECO:0000256" key="2">
    <source>
        <dbReference type="ARBA" id="ARBA00022801"/>
    </source>
</evidence>
<dbReference type="PANTHER" id="PTHR11559">
    <property type="entry name" value="CARBOXYLESTERASE"/>
    <property type="match status" value="1"/>
</dbReference>
<dbReference type="PROSITE" id="PS00941">
    <property type="entry name" value="CARBOXYLESTERASE_B_2"/>
    <property type="match status" value="1"/>
</dbReference>
<dbReference type="SUPFAM" id="SSF53474">
    <property type="entry name" value="alpha/beta-Hydrolases"/>
    <property type="match status" value="1"/>
</dbReference>
<evidence type="ECO:0000256" key="4">
    <source>
        <dbReference type="SAM" id="MobiDB-lite"/>
    </source>
</evidence>
<dbReference type="InterPro" id="IPR050309">
    <property type="entry name" value="Type-B_Carboxylest/Lipase"/>
</dbReference>
<dbReference type="OrthoDB" id="423410at2759"/>
<evidence type="ECO:0000313" key="7">
    <source>
        <dbReference type="Proteomes" id="UP000591131"/>
    </source>
</evidence>
<evidence type="ECO:0000256" key="1">
    <source>
        <dbReference type="ARBA" id="ARBA00005964"/>
    </source>
</evidence>
<dbReference type="InterPro" id="IPR002018">
    <property type="entry name" value="CarbesteraseB"/>
</dbReference>
<dbReference type="PROSITE" id="PS00122">
    <property type="entry name" value="CARBOXYLESTERASE_B_1"/>
    <property type="match status" value="1"/>
</dbReference>
<comment type="caution">
    <text evidence="6">The sequence shown here is derived from an EMBL/GenBank/DDBJ whole genome shotgun (WGS) entry which is preliminary data.</text>
</comment>
<dbReference type="Gene3D" id="3.40.50.1820">
    <property type="entry name" value="alpha/beta hydrolase"/>
    <property type="match status" value="1"/>
</dbReference>
<feature type="region of interest" description="Disordered" evidence="4">
    <location>
        <begin position="8"/>
        <end position="45"/>
    </location>
</feature>
<dbReference type="AlphaFoldDB" id="A0A7J6LCI9"/>
<dbReference type="InterPro" id="IPR019826">
    <property type="entry name" value="Carboxylesterase_B_AS"/>
</dbReference>
<feature type="compositionally biased region" description="Low complexity" evidence="4">
    <location>
        <begin position="9"/>
        <end position="32"/>
    </location>
</feature>
<proteinExistence type="inferred from homology"/>
<keyword evidence="7" id="KW-1185">Reference proteome</keyword>
<evidence type="ECO:0000259" key="5">
    <source>
        <dbReference type="Pfam" id="PF00135"/>
    </source>
</evidence>
<accession>A0A7J6LCI9</accession>
<dbReference type="InterPro" id="IPR029058">
    <property type="entry name" value="AB_hydrolase_fold"/>
</dbReference>
<keyword evidence="2 3" id="KW-0378">Hydrolase</keyword>
<dbReference type="EC" id="3.1.1.-" evidence="3"/>
<dbReference type="Pfam" id="PF00135">
    <property type="entry name" value="COesterase"/>
    <property type="match status" value="1"/>
</dbReference>
<gene>
    <name evidence="6" type="ORF">FOL47_008660</name>
</gene>
<evidence type="ECO:0000256" key="3">
    <source>
        <dbReference type="RuleBase" id="RU361235"/>
    </source>
</evidence>
<organism evidence="6 7">
    <name type="scientific">Perkinsus chesapeaki</name>
    <name type="common">Clam parasite</name>
    <name type="synonym">Perkinsus andrewsi</name>
    <dbReference type="NCBI Taxonomy" id="330153"/>
    <lineage>
        <taxon>Eukaryota</taxon>
        <taxon>Sar</taxon>
        <taxon>Alveolata</taxon>
        <taxon>Perkinsozoa</taxon>
        <taxon>Perkinsea</taxon>
        <taxon>Perkinsida</taxon>
        <taxon>Perkinsidae</taxon>
        <taxon>Perkinsus</taxon>
    </lineage>
</organism>
<reference evidence="6 7" key="1">
    <citation type="submission" date="2020-04" db="EMBL/GenBank/DDBJ databases">
        <title>Perkinsus chesapeaki whole genome sequence.</title>
        <authorList>
            <person name="Bogema D.R."/>
        </authorList>
    </citation>
    <scope>NUCLEOTIDE SEQUENCE [LARGE SCALE GENOMIC DNA]</scope>
    <source>
        <strain evidence="6">ATCC PRA-425</strain>
    </source>
</reference>
<evidence type="ECO:0000313" key="6">
    <source>
        <dbReference type="EMBL" id="KAF4656954.1"/>
    </source>
</evidence>
<protein>
    <recommendedName>
        <fullName evidence="3">Carboxylic ester hydrolase</fullName>
        <ecNumber evidence="3">3.1.1.-</ecNumber>
    </recommendedName>
</protein>
<feature type="domain" description="Carboxylesterase type B" evidence="5">
    <location>
        <begin position="45"/>
        <end position="583"/>
    </location>
</feature>